<sequence>MDMLLMGEAFVEYLWKHDVFQEKDIIGKNCLVVGGSYISGGNYAPLLNKRLLHLGAARCDNVMLFDPYFQDSFCDLTDTEEAIGALRYDLIIVLSGMEKTRNIREGVRQLQEVCHVGGKIFVTARTPHDISARRELHTYEDIWRYDLESLEDLFHNCIPEKTAVDEGNGLVAVMFVRGESIDTVSSVTLFNTKRGEHVTIDDELPRGYFDGLSMLDAIGLKYRTDKCSMEHNYLNKYAFFLEKFRLQPTRLLELGIFNGASLRMWQEYFPYAEIYGVDIADRCSQYADERIHIIQADLSDPERVAKLKEIRPQIIIDDASHIVSHQLLALFTLFDVLPSGGVYILEDLETSLNPEQFGESYRDCPLDAYEVCARIARITARKVPDDDSLYAEHINRIGMAAELISVTKGTVIFVKR</sequence>
<name>A0A7G7VMQ8_9FIRM</name>
<organism evidence="1 2">
    <name type="scientific">Selenomonas timonae</name>
    <dbReference type="NCBI Taxonomy" id="2754044"/>
    <lineage>
        <taxon>Bacteria</taxon>
        <taxon>Bacillati</taxon>
        <taxon>Bacillota</taxon>
        <taxon>Negativicutes</taxon>
        <taxon>Selenomonadales</taxon>
        <taxon>Selenomonadaceae</taxon>
        <taxon>Selenomonas</taxon>
    </lineage>
</organism>
<dbReference type="SUPFAM" id="SSF53335">
    <property type="entry name" value="S-adenosyl-L-methionine-dependent methyltransferases"/>
    <property type="match status" value="1"/>
</dbReference>
<keyword evidence="2" id="KW-1185">Reference proteome</keyword>
<dbReference type="AlphaFoldDB" id="A0A7G7VMQ8"/>
<dbReference type="EMBL" id="CP060204">
    <property type="protein sequence ID" value="QNH55401.1"/>
    <property type="molecule type" value="Genomic_DNA"/>
</dbReference>
<reference evidence="1 2" key="1">
    <citation type="submission" date="2020-07" db="EMBL/GenBank/DDBJ databases">
        <title>Complete genome and description of Selenomonas timonensis sp. nov., a new bacterium isolated from a gingivitis subject.</title>
        <authorList>
            <person name="Antezack A."/>
        </authorList>
    </citation>
    <scope>NUCLEOTIDE SEQUENCE [LARGE SCALE GENOMIC DNA]</scope>
    <source>
        <strain evidence="1 2">Marseille-Q3039</strain>
    </source>
</reference>
<keyword evidence="1" id="KW-0808">Transferase</keyword>
<evidence type="ECO:0000313" key="2">
    <source>
        <dbReference type="Proteomes" id="UP000515480"/>
    </source>
</evidence>
<evidence type="ECO:0000313" key="1">
    <source>
        <dbReference type="EMBL" id="QNH55401.1"/>
    </source>
</evidence>
<dbReference type="Gene3D" id="3.40.50.150">
    <property type="entry name" value="Vaccinia Virus protein VP39"/>
    <property type="match status" value="1"/>
</dbReference>
<protein>
    <submittedName>
        <fullName evidence="1">Class I SAM-dependent methyltransferase</fullName>
    </submittedName>
</protein>
<keyword evidence="1" id="KW-0489">Methyltransferase</keyword>
<dbReference type="KEGG" id="stim:H1B31_01100"/>
<dbReference type="GO" id="GO:0032259">
    <property type="term" value="P:methylation"/>
    <property type="evidence" value="ECO:0007669"/>
    <property type="project" value="UniProtKB-KW"/>
</dbReference>
<dbReference type="Proteomes" id="UP000515480">
    <property type="component" value="Chromosome"/>
</dbReference>
<dbReference type="InterPro" id="IPR029063">
    <property type="entry name" value="SAM-dependent_MTases_sf"/>
</dbReference>
<gene>
    <name evidence="1" type="ORF">H1B31_01100</name>
</gene>
<accession>A0A7G7VMQ8</accession>
<dbReference type="GO" id="GO:0008168">
    <property type="term" value="F:methyltransferase activity"/>
    <property type="evidence" value="ECO:0007669"/>
    <property type="project" value="UniProtKB-KW"/>
</dbReference>
<proteinExistence type="predicted"/>